<keyword evidence="6 11" id="KW-0812">Transmembrane</keyword>
<feature type="transmembrane region" description="Helical" evidence="12">
    <location>
        <begin position="328"/>
        <end position="345"/>
    </location>
</feature>
<keyword evidence="11" id="KW-0997">Cell inner membrane</keyword>
<dbReference type="AlphaFoldDB" id="A0A1H6CVN8"/>
<comment type="pathway">
    <text evidence="2 11">Glycan biosynthesis; alginate biosynthesis.</text>
</comment>
<keyword evidence="7 11" id="KW-0016">Alginate biosynthesis</keyword>
<dbReference type="InterPro" id="IPR051085">
    <property type="entry name" value="MB_O-acyltransferase"/>
</dbReference>
<dbReference type="PANTHER" id="PTHR13285:SF23">
    <property type="entry name" value="TEICHOIC ACID D-ALANYLTRANSFERASE"/>
    <property type="match status" value="1"/>
</dbReference>
<dbReference type="InterPro" id="IPR028362">
    <property type="entry name" value="AlgI"/>
</dbReference>
<evidence type="ECO:0000256" key="1">
    <source>
        <dbReference type="ARBA" id="ARBA00004651"/>
    </source>
</evidence>
<comment type="subcellular location">
    <subcellularLocation>
        <location evidence="11">Cell inner membrane</location>
    </subcellularLocation>
    <subcellularLocation>
        <location evidence="1">Cell membrane</location>
        <topology evidence="1">Multi-pass membrane protein</topology>
    </subcellularLocation>
</comment>
<name>A0A1H6CVN8_9GAMM</name>
<dbReference type="InterPro" id="IPR004299">
    <property type="entry name" value="MBOAT_fam"/>
</dbReference>
<keyword evidence="14" id="KW-1185">Reference proteome</keyword>
<evidence type="ECO:0000256" key="11">
    <source>
        <dbReference type="PIRNR" id="PIRNR016636"/>
    </source>
</evidence>
<accession>A0A1H6CVN8</accession>
<comment type="similarity">
    <text evidence="3 11">Belongs to the membrane-bound acyltransferase family.</text>
</comment>
<evidence type="ECO:0000256" key="3">
    <source>
        <dbReference type="ARBA" id="ARBA00010323"/>
    </source>
</evidence>
<feature type="transmembrane region" description="Helical" evidence="12">
    <location>
        <begin position="230"/>
        <end position="249"/>
    </location>
</feature>
<evidence type="ECO:0000256" key="5">
    <source>
        <dbReference type="ARBA" id="ARBA00022679"/>
    </source>
</evidence>
<evidence type="ECO:0000256" key="7">
    <source>
        <dbReference type="ARBA" id="ARBA00022841"/>
    </source>
</evidence>
<keyword evidence="4 11" id="KW-1003">Cell membrane</keyword>
<gene>
    <name evidence="13" type="ORF">SAMN05444390_104221</name>
</gene>
<dbReference type="InterPro" id="IPR024194">
    <property type="entry name" value="Ac/AlaTfrase_AlgI/DltB"/>
</dbReference>
<sequence>MVFSSNIFLFLFLPLFLALYYLVGERWRSAVIVLGSYLFYAWWRPDFLFLFVAVTYWNYWFGMRIKHELDRKRKKVAFRWLTLGVVGNLLTLGYFKYANFGADVLADLLNSVGVDSFTLETIILPLGISFYIFQAISYIVDIYRKQAEPTRNFIDFAAYIALFPQLIAGPIVRYKLIDLQLKKREHSMELFSLGASRFMLGFIKKVLIADSLAPMNILFVTESDPQMVDAWFGLIASVIQLYFDFSGYSDMAIGLGLMMGFRFPENFNQPYISKSITEFWQRWHMTLAEFLRDYVYFPLVRRRIAGPIVALGVTMVLSGFWHGASSAYILWGAFFGVAIMIERALRIATKVTTPFNLWRVIITCFLLTLNMPLFLTGDLDQSLKIYGGLFGFNGVGNMDSYIYGTSIMTISFVGVSLIWLGIAERINVKFYANGQNTYFMQHVGGFSTLLLWVGFSLALTRLAANSFSPFLYFQF</sequence>
<feature type="transmembrane region" description="Helical" evidence="12">
    <location>
        <begin position="401"/>
        <end position="422"/>
    </location>
</feature>
<evidence type="ECO:0000313" key="13">
    <source>
        <dbReference type="EMBL" id="SEG77149.1"/>
    </source>
</evidence>
<dbReference type="UniPathway" id="UPA00286"/>
<keyword evidence="10 11" id="KW-0012">Acyltransferase</keyword>
<dbReference type="PANTHER" id="PTHR13285">
    <property type="entry name" value="ACYLTRANSFERASE"/>
    <property type="match status" value="1"/>
</dbReference>
<reference evidence="13 14" key="1">
    <citation type="submission" date="2016-10" db="EMBL/GenBank/DDBJ databases">
        <authorList>
            <person name="de Groot N.N."/>
        </authorList>
    </citation>
    <scope>NUCLEOTIDE SEQUENCE [LARGE SCALE GENOMIC DNA]</scope>
    <source>
        <strain evidence="13 14">DSM 22012</strain>
    </source>
</reference>
<evidence type="ECO:0000256" key="2">
    <source>
        <dbReference type="ARBA" id="ARBA00005182"/>
    </source>
</evidence>
<proteinExistence type="inferred from homology"/>
<feature type="transmembrane region" description="Helical" evidence="12">
    <location>
        <begin position="80"/>
        <end position="97"/>
    </location>
</feature>
<feature type="transmembrane region" description="Helical" evidence="12">
    <location>
        <begin position="152"/>
        <end position="172"/>
    </location>
</feature>
<evidence type="ECO:0000313" key="14">
    <source>
        <dbReference type="Proteomes" id="UP000236745"/>
    </source>
</evidence>
<dbReference type="EC" id="2.3.1.-" evidence="11"/>
<dbReference type="GO" id="GO:0042121">
    <property type="term" value="P:alginic acid biosynthetic process"/>
    <property type="evidence" value="ECO:0007669"/>
    <property type="project" value="UniProtKB-UniRule"/>
</dbReference>
<dbReference type="GO" id="GO:0016746">
    <property type="term" value="F:acyltransferase activity"/>
    <property type="evidence" value="ECO:0007669"/>
    <property type="project" value="UniProtKB-KW"/>
</dbReference>
<dbReference type="RefSeq" id="WP_104004608.1">
    <property type="nucleotide sequence ID" value="NZ_FNVQ01000004.1"/>
</dbReference>
<keyword evidence="5 11" id="KW-0808">Transferase</keyword>
<evidence type="ECO:0000256" key="10">
    <source>
        <dbReference type="ARBA" id="ARBA00023315"/>
    </source>
</evidence>
<dbReference type="PIRSF" id="PIRSF016636">
    <property type="entry name" value="AlgI_DltB"/>
    <property type="match status" value="1"/>
</dbReference>
<dbReference type="Proteomes" id="UP000236745">
    <property type="component" value="Unassembled WGS sequence"/>
</dbReference>
<organism evidence="13 14">
    <name type="scientific">Marinobacterium lutimaris</name>
    <dbReference type="NCBI Taxonomy" id="568106"/>
    <lineage>
        <taxon>Bacteria</taxon>
        <taxon>Pseudomonadati</taxon>
        <taxon>Pseudomonadota</taxon>
        <taxon>Gammaproteobacteria</taxon>
        <taxon>Oceanospirillales</taxon>
        <taxon>Oceanospirillaceae</taxon>
        <taxon>Marinobacterium</taxon>
    </lineage>
</organism>
<dbReference type="OrthoDB" id="139172at2"/>
<evidence type="ECO:0000256" key="12">
    <source>
        <dbReference type="SAM" id="Phobius"/>
    </source>
</evidence>
<feature type="transmembrane region" description="Helical" evidence="12">
    <location>
        <begin position="357"/>
        <end position="375"/>
    </location>
</feature>
<evidence type="ECO:0000256" key="8">
    <source>
        <dbReference type="ARBA" id="ARBA00022989"/>
    </source>
</evidence>
<evidence type="ECO:0000256" key="9">
    <source>
        <dbReference type="ARBA" id="ARBA00023136"/>
    </source>
</evidence>
<feature type="transmembrane region" description="Helical" evidence="12">
    <location>
        <begin position="40"/>
        <end position="59"/>
    </location>
</feature>
<keyword evidence="9 11" id="KW-0472">Membrane</keyword>
<dbReference type="PIRSF" id="PIRSF500217">
    <property type="entry name" value="AlgI"/>
    <property type="match status" value="1"/>
</dbReference>
<keyword evidence="8 12" id="KW-1133">Transmembrane helix</keyword>
<evidence type="ECO:0000256" key="4">
    <source>
        <dbReference type="ARBA" id="ARBA00022475"/>
    </source>
</evidence>
<feature type="transmembrane region" description="Helical" evidence="12">
    <location>
        <begin position="117"/>
        <end position="140"/>
    </location>
</feature>
<dbReference type="Pfam" id="PF03062">
    <property type="entry name" value="MBOAT"/>
    <property type="match status" value="1"/>
</dbReference>
<dbReference type="EMBL" id="FNVQ01000004">
    <property type="protein sequence ID" value="SEG77149.1"/>
    <property type="molecule type" value="Genomic_DNA"/>
</dbReference>
<feature type="transmembrane region" description="Helical" evidence="12">
    <location>
        <begin position="443"/>
        <end position="464"/>
    </location>
</feature>
<protein>
    <recommendedName>
        <fullName evidence="11">Probable alginate O-acetylase</fullName>
        <ecNumber evidence="11">2.3.1.-</ecNumber>
    </recommendedName>
</protein>
<evidence type="ECO:0000256" key="6">
    <source>
        <dbReference type="ARBA" id="ARBA00022692"/>
    </source>
</evidence>
<dbReference type="GO" id="GO:0005886">
    <property type="term" value="C:plasma membrane"/>
    <property type="evidence" value="ECO:0007669"/>
    <property type="project" value="UniProtKB-SubCell"/>
</dbReference>